<name>A0A7W0BTP2_9BACL</name>
<reference evidence="1 2" key="1">
    <citation type="submission" date="2020-07" db="EMBL/GenBank/DDBJ databases">
        <title>Genomic Encyclopedia of Type Strains, Phase IV (KMG-IV): sequencing the most valuable type-strain genomes for metagenomic binning, comparative biology and taxonomic classification.</title>
        <authorList>
            <person name="Goeker M."/>
        </authorList>
    </citation>
    <scope>NUCLEOTIDE SEQUENCE [LARGE SCALE GENOMIC DNA]</scope>
    <source>
        <strain evidence="1 2">DSM 25220</strain>
    </source>
</reference>
<comment type="caution">
    <text evidence="1">The sequence shown here is derived from an EMBL/GenBank/DDBJ whole genome shotgun (WGS) entry which is preliminary data.</text>
</comment>
<evidence type="ECO:0000313" key="1">
    <source>
        <dbReference type="EMBL" id="MBA2870366.1"/>
    </source>
</evidence>
<dbReference type="RefSeq" id="WP_181536069.1">
    <property type="nucleotide sequence ID" value="NZ_JACDUU010000001.1"/>
</dbReference>
<protein>
    <submittedName>
        <fullName evidence="1">Putative DNA-binding ribbon-helix-helix protein</fullName>
    </submittedName>
</protein>
<accession>A0A7W0BTP2</accession>
<evidence type="ECO:0000313" key="2">
    <source>
        <dbReference type="Proteomes" id="UP000580891"/>
    </source>
</evidence>
<gene>
    <name evidence="1" type="ORF">HNQ85_000624</name>
</gene>
<organism evidence="1 2">
    <name type="scientific">[Anoxybacillus] calidus</name>
    <dbReference type="NCBI Taxonomy" id="575178"/>
    <lineage>
        <taxon>Bacteria</taxon>
        <taxon>Bacillati</taxon>
        <taxon>Bacillota</taxon>
        <taxon>Bacilli</taxon>
        <taxon>Bacillales</taxon>
        <taxon>Anoxybacillaceae</taxon>
        <taxon>Paranoxybacillus</taxon>
    </lineage>
</organism>
<dbReference type="Proteomes" id="UP000580891">
    <property type="component" value="Unassembled WGS sequence"/>
</dbReference>
<dbReference type="AlphaFoldDB" id="A0A7W0BTP2"/>
<keyword evidence="1" id="KW-0238">DNA-binding</keyword>
<keyword evidence="2" id="KW-1185">Reference proteome</keyword>
<dbReference type="GO" id="GO:0003677">
    <property type="term" value="F:DNA binding"/>
    <property type="evidence" value="ECO:0007669"/>
    <property type="project" value="UniProtKB-KW"/>
</dbReference>
<proteinExistence type="predicted"/>
<dbReference type="EMBL" id="JACDUU010000001">
    <property type="protein sequence ID" value="MBA2870366.1"/>
    <property type="molecule type" value="Genomic_DNA"/>
</dbReference>
<sequence length="59" mass="7054">MKEETELYSVEKKKQSNNSSEIQNHFYLVCNEELFWKELRVMAEDRAHNRERGGFDGSD</sequence>